<evidence type="ECO:0000259" key="1">
    <source>
        <dbReference type="Pfam" id="PF21812"/>
    </source>
</evidence>
<evidence type="ECO:0000313" key="2">
    <source>
        <dbReference type="EMBL" id="KAF0849287.1"/>
    </source>
</evidence>
<comment type="caution">
    <text evidence="2">The sequence shown here is derived from an EMBL/GenBank/DDBJ whole genome shotgun (WGS) entry which is preliminary data.</text>
</comment>
<sequence length="305" mass="33734">MSAEYCPVNDEALALRQELLNAVASDLTRSAGNGWERIDAAFVLIGERVFTRVVAVSGSGKTPVASLPDSLVPMLGRLKSVMYVPGRGTWITLVCTVLSDGAFETGFDDRERPAVGEEMNRALAAELESYPRDRLPSWMSSGLEAHSRDLRYPWMVAELADVLPGMPFGSERRSAHRPGASAEYGPSDLYKPKIDRKTAAHLAEDFVPEEPGIEYFSVTYQYASEGSPVIIFLELDEDRLECRKIEIFPNGCIDTASITSEGAYTTLRDDPWPVTSELLEDGHVLTVSRIPPKHFQTEWLTVDGF</sequence>
<protein>
    <recommendedName>
        <fullName evidence="1">DUF6881 domain-containing protein</fullName>
    </recommendedName>
</protein>
<dbReference type="Proteomes" id="UP000798951">
    <property type="component" value="Unassembled WGS sequence"/>
</dbReference>
<dbReference type="Pfam" id="PF21812">
    <property type="entry name" value="DUF6881"/>
    <property type="match status" value="1"/>
</dbReference>
<evidence type="ECO:0000313" key="3">
    <source>
        <dbReference type="Proteomes" id="UP000798951"/>
    </source>
</evidence>
<reference evidence="2 3" key="1">
    <citation type="submission" date="2019-07" db="EMBL/GenBank/DDBJ databases">
        <title>Genomic Encyclopedia of Type Strains, Phase IV (KMG-IV): sequencing the most valuable type-strain genomes for metagenomic binning, comparative biology and taxonomic classification.</title>
        <authorList>
            <person name="Goeker M."/>
        </authorList>
    </citation>
    <scope>NUCLEOTIDE SEQUENCE [LARGE SCALE GENOMIC DNA]</scope>
    <source>
        <strain evidence="2 3">DSM 44831</strain>
    </source>
</reference>
<accession>A0ABQ6YU05</accession>
<feature type="domain" description="DUF6881" evidence="1">
    <location>
        <begin position="214"/>
        <end position="299"/>
    </location>
</feature>
<dbReference type="EMBL" id="VMSD01000001">
    <property type="protein sequence ID" value="KAF0849287.1"/>
    <property type="molecule type" value="Genomic_DNA"/>
</dbReference>
<dbReference type="SUPFAM" id="SSF160424">
    <property type="entry name" value="BH3703-like"/>
    <property type="match status" value="1"/>
</dbReference>
<dbReference type="InterPro" id="IPR049248">
    <property type="entry name" value="DUF6881"/>
</dbReference>
<proteinExistence type="predicted"/>
<gene>
    <name evidence="2" type="ORF">FNL39_101725</name>
</gene>
<dbReference type="InterPro" id="IPR036170">
    <property type="entry name" value="YezG-like_sf"/>
</dbReference>
<keyword evidence="3" id="KW-1185">Reference proteome</keyword>
<organism evidence="2 3">
    <name type="scientific">Nocardia caishijiensis</name>
    <dbReference type="NCBI Taxonomy" id="184756"/>
    <lineage>
        <taxon>Bacteria</taxon>
        <taxon>Bacillati</taxon>
        <taxon>Actinomycetota</taxon>
        <taxon>Actinomycetes</taxon>
        <taxon>Mycobacteriales</taxon>
        <taxon>Nocardiaceae</taxon>
        <taxon>Nocardia</taxon>
    </lineage>
</organism>
<name>A0ABQ6YU05_9NOCA</name>